<evidence type="ECO:0000313" key="1">
    <source>
        <dbReference type="EMBL" id="RGM75359.1"/>
    </source>
</evidence>
<evidence type="ECO:0008006" key="3">
    <source>
        <dbReference type="Google" id="ProtNLM"/>
    </source>
</evidence>
<dbReference type="EMBL" id="QSTP01000001">
    <property type="protein sequence ID" value="RGM75359.1"/>
    <property type="molecule type" value="Genomic_DNA"/>
</dbReference>
<name>A0A3E4YKS2_9FIRM</name>
<comment type="caution">
    <text evidence="1">The sequence shown here is derived from an EMBL/GenBank/DDBJ whole genome shotgun (WGS) entry which is preliminary data.</text>
</comment>
<organism evidence="1 2">
    <name type="scientific">Agathobacter rectalis</name>
    <dbReference type="NCBI Taxonomy" id="39491"/>
    <lineage>
        <taxon>Bacteria</taxon>
        <taxon>Bacillati</taxon>
        <taxon>Bacillota</taxon>
        <taxon>Clostridia</taxon>
        <taxon>Lachnospirales</taxon>
        <taxon>Lachnospiraceae</taxon>
        <taxon>Agathobacter</taxon>
    </lineage>
</organism>
<proteinExistence type="predicted"/>
<protein>
    <recommendedName>
        <fullName evidence="3">HNH endonuclease</fullName>
    </recommendedName>
</protein>
<accession>A0A3E4YKS2</accession>
<dbReference type="AlphaFoldDB" id="A0A3E4YKS2"/>
<dbReference type="RefSeq" id="WP_117718117.1">
    <property type="nucleotide sequence ID" value="NZ_QSTP01000001.1"/>
</dbReference>
<dbReference type="Proteomes" id="UP000260758">
    <property type="component" value="Unassembled WGS sequence"/>
</dbReference>
<sequence>MKKLYKLHFLILPQSAQGKNLRTLFPTKIWRDMSNEVRKYHYCVGCGKYFENISDLEAHEEWTFKYNKQKLIGIYPLCKMCHFTVHAGRAEHLGKTDLILEHYCLVNNVSKKRAKKDLKKAWCIFYTKNNYKYKLKITEKKAWNKINKFLKEEEKILNEDID</sequence>
<reference evidence="1 2" key="1">
    <citation type="submission" date="2018-08" db="EMBL/GenBank/DDBJ databases">
        <title>A genome reference for cultivated species of the human gut microbiota.</title>
        <authorList>
            <person name="Zou Y."/>
            <person name="Xue W."/>
            <person name="Luo G."/>
        </authorList>
    </citation>
    <scope>NUCLEOTIDE SEQUENCE [LARGE SCALE GENOMIC DNA]</scope>
    <source>
        <strain evidence="1 2">OM07-13</strain>
    </source>
</reference>
<gene>
    <name evidence="1" type="ORF">DXB99_02205</name>
</gene>
<evidence type="ECO:0000313" key="2">
    <source>
        <dbReference type="Proteomes" id="UP000260758"/>
    </source>
</evidence>